<feature type="region of interest" description="Disordered" evidence="2">
    <location>
        <begin position="803"/>
        <end position="838"/>
    </location>
</feature>
<dbReference type="Pfam" id="PF21072">
    <property type="entry name" value="EFR3"/>
    <property type="match status" value="1"/>
</dbReference>
<feature type="compositionally biased region" description="Polar residues" evidence="2">
    <location>
        <begin position="1000"/>
        <end position="1018"/>
    </location>
</feature>
<evidence type="ECO:0000256" key="1">
    <source>
        <dbReference type="ARBA" id="ARBA00010216"/>
    </source>
</evidence>
<evidence type="ECO:0000256" key="2">
    <source>
        <dbReference type="SAM" id="MobiDB-lite"/>
    </source>
</evidence>
<dbReference type="InterPro" id="IPR049150">
    <property type="entry name" value="EFR3_HEAT-like_rpt"/>
</dbReference>
<dbReference type="Proteomes" id="UP000799324">
    <property type="component" value="Unassembled WGS sequence"/>
</dbReference>
<reference evidence="3" key="1">
    <citation type="journal article" date="2020" name="Stud. Mycol.">
        <title>101 Dothideomycetes genomes: a test case for predicting lifestyles and emergence of pathogens.</title>
        <authorList>
            <person name="Haridas S."/>
            <person name="Albert R."/>
            <person name="Binder M."/>
            <person name="Bloem J."/>
            <person name="Labutti K."/>
            <person name="Salamov A."/>
            <person name="Andreopoulos B."/>
            <person name="Baker S."/>
            <person name="Barry K."/>
            <person name="Bills G."/>
            <person name="Bluhm B."/>
            <person name="Cannon C."/>
            <person name="Castanera R."/>
            <person name="Culley D."/>
            <person name="Daum C."/>
            <person name="Ezra D."/>
            <person name="Gonzalez J."/>
            <person name="Henrissat B."/>
            <person name="Kuo A."/>
            <person name="Liang C."/>
            <person name="Lipzen A."/>
            <person name="Lutzoni F."/>
            <person name="Magnuson J."/>
            <person name="Mondo S."/>
            <person name="Nolan M."/>
            <person name="Ohm R."/>
            <person name="Pangilinan J."/>
            <person name="Park H.-J."/>
            <person name="Ramirez L."/>
            <person name="Alfaro M."/>
            <person name="Sun H."/>
            <person name="Tritt A."/>
            <person name="Yoshinaga Y."/>
            <person name="Zwiers L.-H."/>
            <person name="Turgeon B."/>
            <person name="Goodwin S."/>
            <person name="Spatafora J."/>
            <person name="Crous P."/>
            <person name="Grigoriev I."/>
        </authorList>
    </citation>
    <scope>NUCLEOTIDE SEQUENCE</scope>
    <source>
        <strain evidence="3">CBS 122681</strain>
    </source>
</reference>
<organism evidence="3 4">
    <name type="scientific">Lophiostoma macrostomum CBS 122681</name>
    <dbReference type="NCBI Taxonomy" id="1314788"/>
    <lineage>
        <taxon>Eukaryota</taxon>
        <taxon>Fungi</taxon>
        <taxon>Dikarya</taxon>
        <taxon>Ascomycota</taxon>
        <taxon>Pezizomycotina</taxon>
        <taxon>Dothideomycetes</taxon>
        <taxon>Pleosporomycetidae</taxon>
        <taxon>Pleosporales</taxon>
        <taxon>Lophiostomataceae</taxon>
        <taxon>Lophiostoma</taxon>
    </lineage>
</organism>
<dbReference type="EMBL" id="MU004297">
    <property type="protein sequence ID" value="KAF2660896.1"/>
    <property type="molecule type" value="Genomic_DNA"/>
</dbReference>
<dbReference type="PANTHER" id="PTHR47766">
    <property type="entry name" value="PROTEIN EFR3"/>
    <property type="match status" value="1"/>
</dbReference>
<evidence type="ECO:0000313" key="3">
    <source>
        <dbReference type="EMBL" id="KAF2660896.1"/>
    </source>
</evidence>
<feature type="compositionally biased region" description="Polar residues" evidence="2">
    <location>
        <begin position="1040"/>
        <end position="1050"/>
    </location>
</feature>
<feature type="compositionally biased region" description="Polar residues" evidence="2">
    <location>
        <begin position="1118"/>
        <end position="1130"/>
    </location>
</feature>
<feature type="region of interest" description="Disordered" evidence="2">
    <location>
        <begin position="607"/>
        <end position="637"/>
    </location>
</feature>
<feature type="compositionally biased region" description="Basic and acidic residues" evidence="2">
    <location>
        <begin position="607"/>
        <end position="623"/>
    </location>
</feature>
<name>A0A6A6TN59_9PLEO</name>
<gene>
    <name evidence="3" type="ORF">K491DRAFT_20001</name>
</gene>
<feature type="compositionally biased region" description="Low complexity" evidence="2">
    <location>
        <begin position="1019"/>
        <end position="1031"/>
    </location>
</feature>
<feature type="region of interest" description="Disordered" evidence="2">
    <location>
        <begin position="885"/>
        <end position="986"/>
    </location>
</feature>
<feature type="compositionally biased region" description="Polar residues" evidence="2">
    <location>
        <begin position="885"/>
        <end position="898"/>
    </location>
</feature>
<feature type="region of interest" description="Disordered" evidence="2">
    <location>
        <begin position="999"/>
        <end position="1172"/>
    </location>
</feature>
<sequence length="1172" mass="126519">MHAARQACRPKHQVLVLKCYPKFQKSNVEVRANSSELSYLLYYASTRRSKLQKVGDFLDKRTTADVWKGRVGNVQVTLQILRALVEKCPRDLPLFAAAVLRILRTILHSHDVTMVEESVPAFATFCAHQDPATLAADHDYIRQYEEIVQLYAQFASQEAVASSKTPVSWPVAIRFRKAGLQALKAVGSSESLGSETGRQLAVVIPAILVNLYSESGAHLKRLEARERDREDHDKEHLSRRKSISTVRTGEEGEGDPVAASGTTEDADKLAEEEVGVVALQALRNIFVGVNRGQLRLATSAVLRFISAHVKMAQPADDQQGQIGGWPTALMGTICGWAPVQDRYAILVGAMETLVRSPIVEDDLENQLVLATIIDYLLSSTINFIGLSIMDVLVGLISHVLLLLQLGGAGSTITPHHQQSTPAFSEKDALDPRTSGSIGGVIMEVVKEPSRFRLQLLNVLQKCMASLATHVYYTDQISDMVGAILGRLKPSPLSGISNAAEAIEDPAGAATAVASSASLNEKAPHVDKFFSFETARLLALDAVKAILITANTRRPDGSAASVARGSVGVRVWEGTQWLLRDPSGKVRKAYVDALITWLNTEKRKADLEVTNDPRRKEKENDKGGLARRAVSNASHREKAAKGGKDTFLALLHLAVYENALQYTDSEADLLLLHLLLTTLVNKLGVNAVRTGLPMIWRLQEDIQTIEDPGSKVRIGSLVHGYLWALSMALDFESSSVGRALHAEISRRNSKGLWVQSIRVPPAPLSQIETPHPDQVKLPDQIVQSEALKPFDNREALVDRIADGYSSSLYSPPSSPPTSPGRSLSMPMIQPQAPKVTPQLPQRTKEELLADWTRDDCITANTKDSSSASMTGSRTAASAQQKNNYLGVTIPNGNLDSAANSPVPSPRRAQSRPPSIAYGLVGRVSSPHRNRSPTRTPGSTSSLRSAVRVEDLKRVLSGSAPRTSYSTRPASHRRQGSSPGTSASDSLVSVHSLSDASFVTAEHTSIHPSQQDASSPSTYATTLTPKLQTGTGQTPPPPALSSFPNHSSNSNAARERDAAFGSDVPPVPPIPASLRDQSASPTERESRPKTAPSVPNGAIGAAARKSRSLKRASAGARSVIESSVSRTRSNGHSDAGVSRKSKQPDFTGFLASIDVGDGEDEEDEDFRGVGRVPY</sequence>
<feature type="compositionally biased region" description="Low complexity" evidence="2">
    <location>
        <begin position="904"/>
        <end position="913"/>
    </location>
</feature>
<dbReference type="AlphaFoldDB" id="A0A6A6TN59"/>
<dbReference type="PANTHER" id="PTHR47766:SF1">
    <property type="entry name" value="PROTEIN EFR3"/>
    <property type="match status" value="1"/>
</dbReference>
<feature type="compositionally biased region" description="Acidic residues" evidence="2">
    <location>
        <begin position="1154"/>
        <end position="1163"/>
    </location>
</feature>
<dbReference type="InterPro" id="IPR039786">
    <property type="entry name" value="EFR3"/>
</dbReference>
<feature type="compositionally biased region" description="Basic and acidic residues" evidence="2">
    <location>
        <begin position="223"/>
        <end position="236"/>
    </location>
</feature>
<feature type="region of interest" description="Disordered" evidence="2">
    <location>
        <begin position="859"/>
        <end position="878"/>
    </location>
</feature>
<dbReference type="GO" id="GO:0072659">
    <property type="term" value="P:protein localization to plasma membrane"/>
    <property type="evidence" value="ECO:0007669"/>
    <property type="project" value="InterPro"/>
</dbReference>
<dbReference type="OrthoDB" id="19232at2759"/>
<proteinExistence type="inferred from homology"/>
<evidence type="ECO:0000313" key="4">
    <source>
        <dbReference type="Proteomes" id="UP000799324"/>
    </source>
</evidence>
<feature type="compositionally biased region" description="Low complexity" evidence="2">
    <location>
        <begin position="931"/>
        <end position="943"/>
    </location>
</feature>
<protein>
    <recommendedName>
        <fullName evidence="5">Protein EFR3</fullName>
    </recommendedName>
</protein>
<keyword evidence="4" id="KW-1185">Reference proteome</keyword>
<dbReference type="GO" id="GO:0005886">
    <property type="term" value="C:plasma membrane"/>
    <property type="evidence" value="ECO:0007669"/>
    <property type="project" value="TreeGrafter"/>
</dbReference>
<feature type="compositionally biased region" description="Polar residues" evidence="2">
    <location>
        <begin position="958"/>
        <end position="967"/>
    </location>
</feature>
<accession>A0A6A6TN59</accession>
<comment type="similarity">
    <text evidence="1">Belongs to the EFR3 family.</text>
</comment>
<evidence type="ECO:0008006" key="5">
    <source>
        <dbReference type="Google" id="ProtNLM"/>
    </source>
</evidence>
<feature type="region of interest" description="Disordered" evidence="2">
    <location>
        <begin position="223"/>
        <end position="263"/>
    </location>
</feature>